<evidence type="ECO:0000256" key="1">
    <source>
        <dbReference type="ARBA" id="ARBA00022723"/>
    </source>
</evidence>
<dbReference type="PRINTS" id="PR00463">
    <property type="entry name" value="EP450I"/>
</dbReference>
<protein>
    <recommendedName>
        <fullName evidence="5">Dipeptidase</fullName>
        <ecNumber evidence="5">3.4.13.19</ecNumber>
    </recommendedName>
</protein>
<keyword evidence="5" id="KW-0482">Metalloprotease</keyword>
<dbReference type="GO" id="GO:0004497">
    <property type="term" value="F:monooxygenase activity"/>
    <property type="evidence" value="ECO:0007669"/>
    <property type="project" value="InterPro"/>
</dbReference>
<keyword evidence="1 4" id="KW-0479">Metal-binding</keyword>
<evidence type="ECO:0000256" key="2">
    <source>
        <dbReference type="ARBA" id="ARBA00022997"/>
    </source>
</evidence>
<dbReference type="EC" id="3.4.13.19" evidence="5"/>
<dbReference type="GO" id="GO:0005506">
    <property type="term" value="F:iron ion binding"/>
    <property type="evidence" value="ECO:0007669"/>
    <property type="project" value="InterPro"/>
</dbReference>
<dbReference type="Gene3D" id="3.20.20.140">
    <property type="entry name" value="Metal-dependent hydrolases"/>
    <property type="match status" value="1"/>
</dbReference>
<evidence type="ECO:0000313" key="7">
    <source>
        <dbReference type="EMBL" id="KAF9872287.1"/>
    </source>
</evidence>
<dbReference type="Proteomes" id="UP000781932">
    <property type="component" value="Unassembled WGS sequence"/>
</dbReference>
<comment type="cofactor">
    <cofactor evidence="5">
        <name>Zn(2+)</name>
        <dbReference type="ChEBI" id="CHEBI:29105"/>
    </cofactor>
</comment>
<dbReference type="AlphaFoldDB" id="A0A9P6HY82"/>
<evidence type="ECO:0000256" key="5">
    <source>
        <dbReference type="RuleBase" id="RU341113"/>
    </source>
</evidence>
<keyword evidence="5" id="KW-0645">Protease</keyword>
<dbReference type="InterPro" id="IPR008257">
    <property type="entry name" value="Pept_M19"/>
</dbReference>
<comment type="catalytic activity">
    <reaction evidence="5">
        <text>an L-aminoacyl-L-amino acid + H2O = 2 an L-alpha-amino acid</text>
        <dbReference type="Rhea" id="RHEA:48940"/>
        <dbReference type="ChEBI" id="CHEBI:15377"/>
        <dbReference type="ChEBI" id="CHEBI:59869"/>
        <dbReference type="ChEBI" id="CHEBI:77460"/>
        <dbReference type="EC" id="3.4.13.19"/>
    </reaction>
</comment>
<comment type="similarity">
    <text evidence="5">Belongs to the metallo-dependent hydrolases superfamily. Peptidase M19 family.</text>
</comment>
<dbReference type="RefSeq" id="XP_038741748.1">
    <property type="nucleotide sequence ID" value="XM_038892828.1"/>
</dbReference>
<keyword evidence="3 4" id="KW-0408">Iron</keyword>
<dbReference type="InterPro" id="IPR032466">
    <property type="entry name" value="Metal_Hydrolase"/>
</dbReference>
<keyword evidence="4" id="KW-0349">Heme</keyword>
<keyword evidence="2 5" id="KW-0224">Dipeptidase</keyword>
<dbReference type="GO" id="GO:0070573">
    <property type="term" value="F:metallodipeptidase activity"/>
    <property type="evidence" value="ECO:0007669"/>
    <property type="project" value="InterPro"/>
</dbReference>
<reference evidence="7" key="2">
    <citation type="submission" date="2020-11" db="EMBL/GenBank/DDBJ databases">
        <title>Whole genome sequencing of Colletotrichum sp.</title>
        <authorList>
            <person name="Li H."/>
        </authorList>
    </citation>
    <scope>NUCLEOTIDE SEQUENCE</scope>
    <source>
        <strain evidence="7">CkLH20</strain>
    </source>
</reference>
<dbReference type="Pfam" id="PF01244">
    <property type="entry name" value="Peptidase_M19"/>
    <property type="match status" value="1"/>
</dbReference>
<dbReference type="GO" id="GO:0020037">
    <property type="term" value="F:heme binding"/>
    <property type="evidence" value="ECO:0007669"/>
    <property type="project" value="InterPro"/>
</dbReference>
<dbReference type="CDD" id="cd01301">
    <property type="entry name" value="rDP_like"/>
    <property type="match status" value="1"/>
</dbReference>
<gene>
    <name evidence="7" type="ORF">CkaCkLH20_10114</name>
</gene>
<feature type="binding site" description="axial binding residue" evidence="4">
    <location>
        <position position="767"/>
    </location>
    <ligand>
        <name>heme</name>
        <dbReference type="ChEBI" id="CHEBI:30413"/>
    </ligand>
    <ligandPart>
        <name>Fe</name>
        <dbReference type="ChEBI" id="CHEBI:18248"/>
    </ligandPart>
</feature>
<evidence type="ECO:0000313" key="8">
    <source>
        <dbReference type="Proteomes" id="UP000781932"/>
    </source>
</evidence>
<dbReference type="GO" id="GO:0016705">
    <property type="term" value="F:oxidoreductase activity, acting on paired donors, with incorporation or reduction of molecular oxygen"/>
    <property type="evidence" value="ECO:0007669"/>
    <property type="project" value="InterPro"/>
</dbReference>
<dbReference type="PANTHER" id="PTHR10443">
    <property type="entry name" value="MICROSOMAL DIPEPTIDASE"/>
    <property type="match status" value="1"/>
</dbReference>
<comment type="caution">
    <text evidence="7">The sequence shown here is derived from an EMBL/GenBank/DDBJ whole genome shotgun (WGS) entry which is preliminary data.</text>
</comment>
<feature type="region of interest" description="Disordered" evidence="6">
    <location>
        <begin position="1"/>
        <end position="26"/>
    </location>
</feature>
<dbReference type="OrthoDB" id="445695at2759"/>
<dbReference type="GeneID" id="62165902"/>
<reference evidence="7" key="1">
    <citation type="submission" date="2020-03" db="EMBL/GenBank/DDBJ databases">
        <authorList>
            <person name="He L."/>
        </authorList>
    </citation>
    <scope>NUCLEOTIDE SEQUENCE</scope>
    <source>
        <strain evidence="7">CkLH20</strain>
    </source>
</reference>
<dbReference type="InterPro" id="IPR036396">
    <property type="entry name" value="Cyt_P450_sf"/>
</dbReference>
<dbReference type="SUPFAM" id="SSF51556">
    <property type="entry name" value="Metallo-dependent hydrolases"/>
    <property type="match status" value="1"/>
</dbReference>
<dbReference type="Gene3D" id="1.10.630.10">
    <property type="entry name" value="Cytochrome P450"/>
    <property type="match status" value="1"/>
</dbReference>
<proteinExistence type="inferred from homology"/>
<evidence type="ECO:0000256" key="4">
    <source>
        <dbReference type="PIRSR" id="PIRSR602401-1"/>
    </source>
</evidence>
<dbReference type="GO" id="GO:0006508">
    <property type="term" value="P:proteolysis"/>
    <property type="evidence" value="ECO:0007669"/>
    <property type="project" value="UniProtKB-KW"/>
</dbReference>
<keyword evidence="8" id="KW-1185">Reference proteome</keyword>
<comment type="cofactor">
    <cofactor evidence="4">
        <name>heme</name>
        <dbReference type="ChEBI" id="CHEBI:30413"/>
    </cofactor>
</comment>
<dbReference type="InterPro" id="IPR017972">
    <property type="entry name" value="Cyt_P450_CS"/>
</dbReference>
<name>A0A9P6HY82_9PEZI</name>
<dbReference type="InterPro" id="IPR002401">
    <property type="entry name" value="Cyt_P450_E_grp-I"/>
</dbReference>
<dbReference type="PROSITE" id="PS00086">
    <property type="entry name" value="CYTOCHROME_P450"/>
    <property type="match status" value="1"/>
</dbReference>
<keyword evidence="5" id="KW-0378">Hydrolase</keyword>
<evidence type="ECO:0000256" key="3">
    <source>
        <dbReference type="ARBA" id="ARBA00023004"/>
    </source>
</evidence>
<accession>A0A9P6HY82</accession>
<dbReference type="PROSITE" id="PS51365">
    <property type="entry name" value="RENAL_DIPEPTIDASE_2"/>
    <property type="match status" value="1"/>
</dbReference>
<dbReference type="PANTHER" id="PTHR10443:SF12">
    <property type="entry name" value="DIPEPTIDASE"/>
    <property type="match status" value="1"/>
</dbReference>
<dbReference type="EMBL" id="JAATWM020000038">
    <property type="protein sequence ID" value="KAF9872287.1"/>
    <property type="molecule type" value="Genomic_DNA"/>
</dbReference>
<sequence length="838" mass="92715">MAESSQARIPSPVQEPDDGQSASSSAAIQEADSRAVVVHPSQGGNGRFWGWRSAFIAAGIAIFISPFSKLGIWLLPAEETIDPTNYALRTERVLKSTPLIDGHNDLPWLLRVELQNRIYDGKFDPNQRLLGHTDIGRMRQGKMGGQFWSVYVHCDAAQKHFEDPSWVLRDTLEQIDVAKRFIAEYPDVFTYCTTPACARAAFASGRIASMLGIEGGHQLGGSIASIRQAYELGARYITTTHNCDNAWATSASTVAAGGEDHGLTAFGAAYVREMNRLGMMLDLSHVSHQTMRDVLSLAQAPVIFSHSGAYSVTPHLRNVPDDVLRSVRRNGGIVMAVFVNRFLNMKDPSSVTIHDVVDHIWHLADVAGWEHVGIGSDFSGTPFTPAGLEDVSKLPDLFQLLMARGATDEQMKLLAGENLLRVWADIERRGEEIRSEGRKAVEEEWEGRKWHIAYKSSPFMYRETRERAILNLESRAFISDILSTCRRGKAPVNVLDPARKFALNLSLTLSYGTRVEDVKDLHDDLLLSEIIYIEEQIAAFRDVSSNYSNYIPILRPLHNLADALGLQSGTSMADIGKRRHAYHAALQSNLRKQIAAGNDRPCIQGNVLKDPESKGLSEGELLSVSLSMMAGADTTKRSIMWAMLLLAHRQDVQEKAYRAISESDGGRLLEAPDVAHTKIEYLEALTKEIGRYFVVLRLALPKATHSYVNWGKATIPPKTLLFLNSWACSRDPAVFSDPNTFTPERWLDGDQTANRHQYAFGIGGRMCVASHVASKALYTVLLHLIAHFKILPIEGASDTEVDPVAGLAVPGNHQAAPKARHVRFLPRNGELTRMMLSA</sequence>
<organism evidence="7 8">
    <name type="scientific">Colletotrichum karsti</name>
    <dbReference type="NCBI Taxonomy" id="1095194"/>
    <lineage>
        <taxon>Eukaryota</taxon>
        <taxon>Fungi</taxon>
        <taxon>Dikarya</taxon>
        <taxon>Ascomycota</taxon>
        <taxon>Pezizomycotina</taxon>
        <taxon>Sordariomycetes</taxon>
        <taxon>Hypocreomycetidae</taxon>
        <taxon>Glomerellales</taxon>
        <taxon>Glomerellaceae</taxon>
        <taxon>Colletotrichum</taxon>
        <taxon>Colletotrichum boninense species complex</taxon>
    </lineage>
</organism>
<dbReference type="SUPFAM" id="SSF48264">
    <property type="entry name" value="Cytochrome P450"/>
    <property type="match status" value="1"/>
</dbReference>
<evidence type="ECO:0000256" key="6">
    <source>
        <dbReference type="SAM" id="MobiDB-lite"/>
    </source>
</evidence>
<dbReference type="InterPro" id="IPR001128">
    <property type="entry name" value="Cyt_P450"/>
</dbReference>
<keyword evidence="5" id="KW-0862">Zinc</keyword>
<dbReference type="Pfam" id="PF00067">
    <property type="entry name" value="p450"/>
    <property type="match status" value="1"/>
</dbReference>